<evidence type="ECO:0000313" key="12">
    <source>
        <dbReference type="Proteomes" id="UP000241201"/>
    </source>
</evidence>
<keyword evidence="11" id="KW-0012">Acyltransferase</keyword>
<dbReference type="UniPathway" id="UPA00085"/>
<evidence type="ECO:0000256" key="5">
    <source>
        <dbReference type="ARBA" id="ARBA00023098"/>
    </source>
</evidence>
<evidence type="ECO:0000256" key="6">
    <source>
        <dbReference type="ARBA" id="ARBA00023209"/>
    </source>
</evidence>
<comment type="function">
    <text evidence="10">Catalyzes the reversible formation of acyl-phosphate (acyl-PO(4)) from acyl-[acyl-carrier-protein] (acyl-ACP). This enzyme utilizes acyl-ACP as fatty acyl donor, but not acyl-CoA.</text>
</comment>
<evidence type="ECO:0000256" key="8">
    <source>
        <dbReference type="ARBA" id="ARBA00024069"/>
    </source>
</evidence>
<evidence type="ECO:0000256" key="9">
    <source>
        <dbReference type="ARBA" id="ARBA00046608"/>
    </source>
</evidence>
<dbReference type="Gene3D" id="3.40.718.10">
    <property type="entry name" value="Isopropylmalate Dehydrogenase"/>
    <property type="match status" value="1"/>
</dbReference>
<comment type="catalytic activity">
    <reaction evidence="1 10">
        <text>a fatty acyl-[ACP] + phosphate = an acyl phosphate + holo-[ACP]</text>
        <dbReference type="Rhea" id="RHEA:42292"/>
        <dbReference type="Rhea" id="RHEA-COMP:9685"/>
        <dbReference type="Rhea" id="RHEA-COMP:14125"/>
        <dbReference type="ChEBI" id="CHEBI:43474"/>
        <dbReference type="ChEBI" id="CHEBI:59918"/>
        <dbReference type="ChEBI" id="CHEBI:64479"/>
        <dbReference type="ChEBI" id="CHEBI:138651"/>
        <dbReference type="EC" id="2.3.1.274"/>
    </reaction>
</comment>
<evidence type="ECO:0000256" key="7">
    <source>
        <dbReference type="ARBA" id="ARBA00023264"/>
    </source>
</evidence>
<dbReference type="InterPro" id="IPR003664">
    <property type="entry name" value="FA_synthesis"/>
</dbReference>
<evidence type="ECO:0000313" key="11">
    <source>
        <dbReference type="EMBL" id="PST35830.1"/>
    </source>
</evidence>
<comment type="similarity">
    <text evidence="10">Belongs to the PlsX family.</text>
</comment>
<keyword evidence="6 10" id="KW-0594">Phospholipid biosynthesis</keyword>
<dbReference type="PANTHER" id="PTHR30100">
    <property type="entry name" value="FATTY ACID/PHOSPHOLIPID SYNTHESIS PROTEIN PLSX"/>
    <property type="match status" value="1"/>
</dbReference>
<organism evidence="11 12">
    <name type="scientific">Faecalibacillus faecis</name>
    <dbReference type="NCBI Taxonomy" id="1982628"/>
    <lineage>
        <taxon>Bacteria</taxon>
        <taxon>Bacillati</taxon>
        <taxon>Bacillota</taxon>
        <taxon>Erysipelotrichia</taxon>
        <taxon>Erysipelotrichales</taxon>
        <taxon>Coprobacillaceae</taxon>
        <taxon>Faecalibacillus</taxon>
    </lineage>
</organism>
<evidence type="ECO:0000256" key="2">
    <source>
        <dbReference type="ARBA" id="ARBA00022490"/>
    </source>
</evidence>
<keyword evidence="3 10" id="KW-0444">Lipid biosynthesis</keyword>
<evidence type="ECO:0000256" key="4">
    <source>
        <dbReference type="ARBA" id="ARBA00022679"/>
    </source>
</evidence>
<dbReference type="GO" id="GO:0008654">
    <property type="term" value="P:phospholipid biosynthetic process"/>
    <property type="evidence" value="ECO:0007669"/>
    <property type="project" value="UniProtKB-KW"/>
</dbReference>
<evidence type="ECO:0000256" key="1">
    <source>
        <dbReference type="ARBA" id="ARBA00001232"/>
    </source>
</evidence>
<dbReference type="HAMAP" id="MF_00019">
    <property type="entry name" value="PlsX"/>
    <property type="match status" value="1"/>
</dbReference>
<accession>A0A2T3FKP4</accession>
<proteinExistence type="inferred from homology"/>
<dbReference type="PANTHER" id="PTHR30100:SF1">
    <property type="entry name" value="PHOSPHATE ACYLTRANSFERASE"/>
    <property type="match status" value="1"/>
</dbReference>
<keyword evidence="7 10" id="KW-1208">Phospholipid metabolism</keyword>
<dbReference type="GO" id="GO:0005737">
    <property type="term" value="C:cytoplasm"/>
    <property type="evidence" value="ECO:0007669"/>
    <property type="project" value="UniProtKB-SubCell"/>
</dbReference>
<comment type="caution">
    <text evidence="11">The sequence shown here is derived from an EMBL/GenBank/DDBJ whole genome shotgun (WGS) entry which is preliminary data.</text>
</comment>
<protein>
    <recommendedName>
        <fullName evidence="8 10">Phosphate acyltransferase</fullName>
        <ecNumber evidence="8 10">2.3.1.274</ecNumber>
    </recommendedName>
    <alternativeName>
        <fullName evidence="10">Acyl-ACP phosphotransacylase</fullName>
    </alternativeName>
    <alternativeName>
        <fullName evidence="10">Acyl-[acyl-carrier-protein]--phosphate acyltransferase</fullName>
    </alternativeName>
    <alternativeName>
        <fullName evidence="10">Phosphate-acyl-ACP acyltransferase</fullName>
    </alternativeName>
</protein>
<dbReference type="SUPFAM" id="SSF53659">
    <property type="entry name" value="Isocitrate/Isopropylmalate dehydrogenase-like"/>
    <property type="match status" value="1"/>
</dbReference>
<dbReference type="GO" id="GO:0043811">
    <property type="term" value="F:phosphate:acyl-[acyl carrier protein] acyltransferase activity"/>
    <property type="evidence" value="ECO:0007669"/>
    <property type="project" value="UniProtKB-UniRule"/>
</dbReference>
<dbReference type="NCBIfam" id="TIGR00182">
    <property type="entry name" value="plsX"/>
    <property type="match status" value="1"/>
</dbReference>
<dbReference type="Proteomes" id="UP000241201">
    <property type="component" value="Unassembled WGS sequence"/>
</dbReference>
<comment type="subcellular location">
    <subcellularLocation>
        <location evidence="10">Cytoplasm</location>
    </subcellularLocation>
    <text evidence="10">Associated with the membrane possibly through PlsY.</text>
</comment>
<sequence length="329" mass="35831">MKLAIDAMSGDLGSSIVVEACRSFLEKNKTDELYVVGKIEELEALKEYQQVTLIDARETFEMTENILAIRRKKESSLVKAMMLARNNEVDGVLSCGNTGAYYACAMLFLKRIKGIDKSCLMATIPTLNDKGVCMLDVGANAENTAEQLVQFAIMGNVYAKNVRHIQKPKVALLNIGSEDHKGDEIHKETYQSLKELQQIDFVGNIEGKEILKGDVDVIVTDGFTGNVTLKTIEGVALSMMSALKDGFMSSTRTKLGAVMSKPVLKNLKNKFDPAGVGGALMMGFVKPVVKAHGASDAKAFESAMNLAFNMIETNVVDKMKVGLNESGIR</sequence>
<reference evidence="12" key="1">
    <citation type="submission" date="2018-03" db="EMBL/GenBank/DDBJ databases">
        <title>Lachnoclostridium SNUG30370 gen.nov., sp.nov., isolated from human faeces.</title>
        <authorList>
            <person name="Seo B."/>
            <person name="Jeon K."/>
            <person name="Ko G."/>
        </authorList>
    </citation>
    <scope>NUCLEOTIDE SEQUENCE [LARGE SCALE GENOMIC DNA]</scope>
    <source>
        <strain evidence="12">SNUG30370</strain>
    </source>
</reference>
<evidence type="ECO:0000256" key="3">
    <source>
        <dbReference type="ARBA" id="ARBA00022516"/>
    </source>
</evidence>
<dbReference type="AlphaFoldDB" id="A0A2T3FKP4"/>
<dbReference type="InterPro" id="IPR012281">
    <property type="entry name" value="Phospholipid_synth_PlsX-like"/>
</dbReference>
<comment type="subunit">
    <text evidence="9 10">Homodimer. Probably interacts with PlsY.</text>
</comment>
<keyword evidence="5 10" id="KW-0443">Lipid metabolism</keyword>
<comment type="pathway">
    <text evidence="10">Lipid metabolism; phospholipid metabolism.</text>
</comment>
<name>A0A2T3FKP4_9FIRM</name>
<dbReference type="EMBL" id="PYLP01000027">
    <property type="protein sequence ID" value="PST35830.1"/>
    <property type="molecule type" value="Genomic_DNA"/>
</dbReference>
<dbReference type="EC" id="2.3.1.274" evidence="8 10"/>
<dbReference type="GeneID" id="77471884"/>
<dbReference type="RefSeq" id="WP_106988832.1">
    <property type="nucleotide sequence ID" value="NZ_JAJCFI010000044.1"/>
</dbReference>
<keyword evidence="2 10" id="KW-0963">Cytoplasm</keyword>
<keyword evidence="4 10" id="KW-0808">Transferase</keyword>
<dbReference type="PIRSF" id="PIRSF002465">
    <property type="entry name" value="Phsphlp_syn_PlsX"/>
    <property type="match status" value="1"/>
</dbReference>
<keyword evidence="12" id="KW-1185">Reference proteome</keyword>
<dbReference type="GO" id="GO:0006633">
    <property type="term" value="P:fatty acid biosynthetic process"/>
    <property type="evidence" value="ECO:0007669"/>
    <property type="project" value="UniProtKB-UniRule"/>
</dbReference>
<gene>
    <name evidence="10" type="primary">plsX</name>
    <name evidence="11" type="ORF">C7U55_12405</name>
</gene>
<evidence type="ECO:0000256" key="10">
    <source>
        <dbReference type="HAMAP-Rule" id="MF_00019"/>
    </source>
</evidence>
<dbReference type="Pfam" id="PF02504">
    <property type="entry name" value="FA_synthesis"/>
    <property type="match status" value="1"/>
</dbReference>